<keyword evidence="2" id="KW-1185">Reference proteome</keyword>
<dbReference type="GeneID" id="28998223"/>
<evidence type="ECO:0000313" key="2">
    <source>
        <dbReference type="Proteomes" id="UP000077315"/>
    </source>
</evidence>
<evidence type="ECO:0000313" key="1">
    <source>
        <dbReference type="EMBL" id="OAD66988.1"/>
    </source>
</evidence>
<proteinExistence type="predicted"/>
<dbReference type="InterPro" id="IPR021109">
    <property type="entry name" value="Peptidase_aspartic_dom_sf"/>
</dbReference>
<sequence length="396" mass="45428">MTKKTINLVELNDPLGNINKATGNKLRSEDTVIEDLNEEDAEYIRQKETAANQLDQLMSKTEIKIFQQVALLHKQFANNCKAETVNNTQKTISQMSQLIERLSHYCTRKTFQGKHKNHEGVHISFRDIPKFQVQGHRVRHPKEPIFESISHYLSAIQKVLSAGRTPINQAWKTWLLVAFDHDHNTWYKQHLQGQDLNWEQVNLTPELVANVKLAWFACHNDMSQSVEQFLSLANIMAIAIKQKHTDPMEHITSTLESAFFGKNIDKNNLDKKNPFSLQTPIILQNEHKVIRLLDTRAERFCLDIHFYNNSIKLPIVKVEGYLVFAGKNQTSKRLGRTVLLEVAYANGHNFAHSFELIETNESDNDLILGQDIMPKLGITLAGVAIDWNTKSLDENK</sequence>
<dbReference type="InParanoid" id="A0A167JZQ2"/>
<name>A0A167JZQ2_PHYB8</name>
<dbReference type="RefSeq" id="XP_018285028.1">
    <property type="nucleotide sequence ID" value="XM_018437317.1"/>
</dbReference>
<dbReference type="VEuPathDB" id="FungiDB:PHYBLDRAFT_174695"/>
<dbReference type="Proteomes" id="UP000077315">
    <property type="component" value="Unassembled WGS sequence"/>
</dbReference>
<gene>
    <name evidence="1" type="ORF">PHYBLDRAFT_174695</name>
</gene>
<protein>
    <submittedName>
        <fullName evidence="1">Uncharacterized protein</fullName>
    </submittedName>
</protein>
<reference evidence="2" key="1">
    <citation type="submission" date="2015-06" db="EMBL/GenBank/DDBJ databases">
        <title>Expansion of signal transduction pathways in fungi by whole-genome duplication.</title>
        <authorList>
            <consortium name="DOE Joint Genome Institute"/>
            <person name="Corrochano L.M."/>
            <person name="Kuo A."/>
            <person name="Marcet-Houben M."/>
            <person name="Polaino S."/>
            <person name="Salamov A."/>
            <person name="Villalobos J.M."/>
            <person name="Alvarez M.I."/>
            <person name="Avalos J."/>
            <person name="Benito E.P."/>
            <person name="Benoit I."/>
            <person name="Burger G."/>
            <person name="Camino L.P."/>
            <person name="Canovas D."/>
            <person name="Cerda-Olmedo E."/>
            <person name="Cheng J.-F."/>
            <person name="Dominguez A."/>
            <person name="Elias M."/>
            <person name="Eslava A.P."/>
            <person name="Glaser F."/>
            <person name="Grimwood J."/>
            <person name="Gutierrez G."/>
            <person name="Heitman J."/>
            <person name="Henrissat B."/>
            <person name="Iturriaga E.A."/>
            <person name="Lang B.F."/>
            <person name="Lavin J.L."/>
            <person name="Lee S."/>
            <person name="Li W."/>
            <person name="Lindquist E."/>
            <person name="Lopez-Garcia S."/>
            <person name="Luque E.M."/>
            <person name="Marcos A.T."/>
            <person name="Martin J."/>
            <person name="McCluskey K."/>
            <person name="Medina H.R."/>
            <person name="Miralles-Duran A."/>
            <person name="Miyazaki A."/>
            <person name="Munoz-Torres E."/>
            <person name="Oguiza J.A."/>
            <person name="Ohm R."/>
            <person name="Olmedo M."/>
            <person name="Orejas M."/>
            <person name="Ortiz-Castellanos L."/>
            <person name="Pisabarro A.G."/>
            <person name="Rodriguez-Romero J."/>
            <person name="Ruiz-Herrera J."/>
            <person name="Ruiz-Vazquez R."/>
            <person name="Sanz C."/>
            <person name="Schackwitz W."/>
            <person name="Schmutz J."/>
            <person name="Shahriari M."/>
            <person name="Shelest E."/>
            <person name="Silva-Franco F."/>
            <person name="Soanes D."/>
            <person name="Syed K."/>
            <person name="Tagua V.G."/>
            <person name="Talbot N.J."/>
            <person name="Thon M."/>
            <person name="De vries R.P."/>
            <person name="Wiebenga A."/>
            <person name="Yadav J.S."/>
            <person name="Braun E.L."/>
            <person name="Baker S."/>
            <person name="Garre V."/>
            <person name="Horwitz B."/>
            <person name="Torres-Martinez S."/>
            <person name="Idnurm A."/>
            <person name="Herrera-Estrella A."/>
            <person name="Gabaldon T."/>
            <person name="Grigoriev I.V."/>
        </authorList>
    </citation>
    <scope>NUCLEOTIDE SEQUENCE [LARGE SCALE GENOMIC DNA]</scope>
    <source>
        <strain evidence="2">NRRL 1555(-)</strain>
    </source>
</reference>
<dbReference type="AlphaFoldDB" id="A0A167JZQ2"/>
<dbReference type="Gene3D" id="2.40.70.10">
    <property type="entry name" value="Acid Proteases"/>
    <property type="match status" value="1"/>
</dbReference>
<dbReference type="EMBL" id="KV441026">
    <property type="protein sequence ID" value="OAD66988.1"/>
    <property type="molecule type" value="Genomic_DNA"/>
</dbReference>
<organism evidence="1 2">
    <name type="scientific">Phycomyces blakesleeanus (strain ATCC 8743b / DSM 1359 / FGSC 10004 / NBRC 33097 / NRRL 1555)</name>
    <dbReference type="NCBI Taxonomy" id="763407"/>
    <lineage>
        <taxon>Eukaryota</taxon>
        <taxon>Fungi</taxon>
        <taxon>Fungi incertae sedis</taxon>
        <taxon>Mucoromycota</taxon>
        <taxon>Mucoromycotina</taxon>
        <taxon>Mucoromycetes</taxon>
        <taxon>Mucorales</taxon>
        <taxon>Phycomycetaceae</taxon>
        <taxon>Phycomyces</taxon>
    </lineage>
</organism>
<accession>A0A167JZQ2</accession>